<dbReference type="PANTHER" id="PTHR40074">
    <property type="entry name" value="O-ACETYLTRANSFERASE WECH"/>
    <property type="match status" value="1"/>
</dbReference>
<dbReference type="Proteomes" id="UP001529256">
    <property type="component" value="Unassembled WGS sequence"/>
</dbReference>
<gene>
    <name evidence="9" type="ORF">QUW25_07750</name>
</gene>
<proteinExistence type="inferred from homology"/>
<feature type="transmembrane region" description="Helical" evidence="7">
    <location>
        <begin position="251"/>
        <end position="271"/>
    </location>
</feature>
<evidence type="ECO:0000256" key="2">
    <source>
        <dbReference type="ARBA" id="ARBA00007400"/>
    </source>
</evidence>
<feature type="domain" description="Acyltransferase 3" evidence="8">
    <location>
        <begin position="16"/>
        <end position="335"/>
    </location>
</feature>
<dbReference type="InterPro" id="IPR002656">
    <property type="entry name" value="Acyl_transf_3_dom"/>
</dbReference>
<evidence type="ECO:0000256" key="3">
    <source>
        <dbReference type="ARBA" id="ARBA00022475"/>
    </source>
</evidence>
<reference evidence="10" key="2">
    <citation type="submission" date="2023-06" db="EMBL/GenBank/DDBJ databases">
        <title>Identification and characterization of horizontal gene transfer across gut microbiota members of farm animals based on homology search.</title>
        <authorList>
            <person name="Zeman M."/>
            <person name="Kubasova T."/>
            <person name="Jahodarova E."/>
            <person name="Nykrynova M."/>
            <person name="Rychlik I."/>
        </authorList>
    </citation>
    <scope>NUCLEOTIDE SEQUENCE [LARGE SCALE GENOMIC DNA]</scope>
    <source>
        <strain evidence="10">153_Feed</strain>
    </source>
</reference>
<evidence type="ECO:0000313" key="9">
    <source>
        <dbReference type="EMBL" id="MDM8271561.1"/>
    </source>
</evidence>
<keyword evidence="9" id="KW-0012">Acyltransferase</keyword>
<keyword evidence="3" id="KW-1003">Cell membrane</keyword>
<comment type="subcellular location">
    <subcellularLocation>
        <location evidence="1">Cell membrane</location>
        <topology evidence="1">Multi-pass membrane protein</topology>
    </subcellularLocation>
</comment>
<organism evidence="9 10">
    <name type="scientific">Thermophilibacter provencensis</name>
    <dbReference type="NCBI Taxonomy" id="1852386"/>
    <lineage>
        <taxon>Bacteria</taxon>
        <taxon>Bacillati</taxon>
        <taxon>Actinomycetota</taxon>
        <taxon>Coriobacteriia</taxon>
        <taxon>Coriobacteriales</taxon>
        <taxon>Atopobiaceae</taxon>
        <taxon>Thermophilibacter</taxon>
    </lineage>
</organism>
<evidence type="ECO:0000259" key="8">
    <source>
        <dbReference type="Pfam" id="PF01757"/>
    </source>
</evidence>
<keyword evidence="9" id="KW-0808">Transferase</keyword>
<feature type="transmembrane region" description="Helical" evidence="7">
    <location>
        <begin position="321"/>
        <end position="345"/>
    </location>
</feature>
<feature type="transmembrane region" description="Helical" evidence="7">
    <location>
        <begin position="48"/>
        <end position="74"/>
    </location>
</feature>
<evidence type="ECO:0000256" key="5">
    <source>
        <dbReference type="ARBA" id="ARBA00022989"/>
    </source>
</evidence>
<evidence type="ECO:0000256" key="4">
    <source>
        <dbReference type="ARBA" id="ARBA00022692"/>
    </source>
</evidence>
<evidence type="ECO:0000256" key="1">
    <source>
        <dbReference type="ARBA" id="ARBA00004651"/>
    </source>
</evidence>
<feature type="transmembrane region" description="Helical" evidence="7">
    <location>
        <begin position="154"/>
        <end position="175"/>
    </location>
</feature>
<feature type="transmembrane region" description="Helical" evidence="7">
    <location>
        <begin position="219"/>
        <end position="239"/>
    </location>
</feature>
<dbReference type="RefSeq" id="WP_289511638.1">
    <property type="nucleotide sequence ID" value="NZ_JAUDEA010000012.1"/>
</dbReference>
<keyword evidence="4 7" id="KW-0812">Transmembrane</keyword>
<keyword evidence="5 7" id="KW-1133">Transmembrane helix</keyword>
<feature type="transmembrane region" description="Helical" evidence="7">
    <location>
        <begin position="95"/>
        <end position="118"/>
    </location>
</feature>
<reference evidence="9 10" key="1">
    <citation type="submission" date="2023-06" db="EMBL/GenBank/DDBJ databases">
        <title>Identification and characterization of horizontal gene transfer across gut microbiota members of farm animals based on homology search.</title>
        <authorList>
            <person name="Schwarzerova J."/>
            <person name="Nykrynova M."/>
            <person name="Jureckova K."/>
            <person name="Cejkova D."/>
            <person name="Rychlik I."/>
        </authorList>
    </citation>
    <scope>NUCLEOTIDE SEQUENCE [LARGE SCALE GENOMIC DNA]</scope>
    <source>
        <strain evidence="9 10">153_Feed</strain>
    </source>
</reference>
<dbReference type="GO" id="GO:0016746">
    <property type="term" value="F:acyltransferase activity"/>
    <property type="evidence" value="ECO:0007669"/>
    <property type="project" value="UniProtKB-KW"/>
</dbReference>
<reference evidence="9 10" key="3">
    <citation type="submission" date="2023-06" db="EMBL/GenBank/DDBJ databases">
        <authorList>
            <person name="Zeman M."/>
            <person name="Kubasova T."/>
            <person name="Jahodarova E."/>
            <person name="Nykrynova M."/>
            <person name="Rychlik I."/>
        </authorList>
    </citation>
    <scope>NUCLEOTIDE SEQUENCE [LARGE SCALE GENOMIC DNA]</scope>
    <source>
        <strain evidence="9 10">153_Feed</strain>
    </source>
</reference>
<dbReference type="EMBL" id="JAUDEA010000012">
    <property type="protein sequence ID" value="MDM8271561.1"/>
    <property type="molecule type" value="Genomic_DNA"/>
</dbReference>
<evidence type="ECO:0000256" key="7">
    <source>
        <dbReference type="SAM" id="Phobius"/>
    </source>
</evidence>
<feature type="transmembrane region" description="Helical" evidence="7">
    <location>
        <begin position="187"/>
        <end position="207"/>
    </location>
</feature>
<dbReference type="Pfam" id="PF01757">
    <property type="entry name" value="Acyl_transf_3"/>
    <property type="match status" value="1"/>
</dbReference>
<name>A0ABT7V4N4_9ACTN</name>
<evidence type="ECO:0000256" key="6">
    <source>
        <dbReference type="ARBA" id="ARBA00023136"/>
    </source>
</evidence>
<keyword evidence="6 7" id="KW-0472">Membrane</keyword>
<feature type="transmembrane region" description="Helical" evidence="7">
    <location>
        <begin position="124"/>
        <end position="142"/>
    </location>
</feature>
<sequence>MGRAGGKHFRRRPRSAWIDALRVLAVLLVVFNHTPGYALYQTSSGPTAWAYLFVTMLTRVNVPLFLMVSGALLLGREEPISHTVGHRLPRILGAIVVFGGICYVIRFGGTAGIVRGILSGDTEGSYWFLYAYAGMILLLPFLRAVAARMGRAEFVYLLVLHAIMTAVVPMVSYAVSALTGSGITINLTLPIAVERQLFYPLVGYYLGRVVDVRQITGSLLAKLGLAALLGIAASSALTYHQGVTTGYTEDFVSLFDWVSAVAVFLLARRTLDGRPALSERLPGLCRVVTTLGPLTFGVYLFDPILKCCLWPPLRDLLDPVLPMLVVSALWCPVSLAVGSALTWLLRRVPVLGRIV</sequence>
<protein>
    <submittedName>
        <fullName evidence="9">Acyltransferase family protein</fullName>
    </submittedName>
</protein>
<keyword evidence="10" id="KW-1185">Reference proteome</keyword>
<dbReference type="PANTHER" id="PTHR40074:SF2">
    <property type="entry name" value="O-ACETYLTRANSFERASE WECH"/>
    <property type="match status" value="1"/>
</dbReference>
<accession>A0ABT7V4N4</accession>
<comment type="similarity">
    <text evidence="2">Belongs to the acyltransferase 3 family.</text>
</comment>
<evidence type="ECO:0000313" key="10">
    <source>
        <dbReference type="Proteomes" id="UP001529256"/>
    </source>
</evidence>
<feature type="transmembrane region" description="Helical" evidence="7">
    <location>
        <begin position="283"/>
        <end position="301"/>
    </location>
</feature>
<comment type="caution">
    <text evidence="9">The sequence shown here is derived from an EMBL/GenBank/DDBJ whole genome shotgun (WGS) entry which is preliminary data.</text>
</comment>